<feature type="region of interest" description="Disordered" evidence="2">
    <location>
        <begin position="1"/>
        <end position="73"/>
    </location>
</feature>
<evidence type="ECO:0000256" key="1">
    <source>
        <dbReference type="SAM" id="Coils"/>
    </source>
</evidence>
<comment type="caution">
    <text evidence="3">The sequence shown here is derived from an EMBL/GenBank/DDBJ whole genome shotgun (WGS) entry which is preliminary data.</text>
</comment>
<evidence type="ECO:0000256" key="2">
    <source>
        <dbReference type="SAM" id="MobiDB-lite"/>
    </source>
</evidence>
<feature type="coiled-coil region" evidence="1">
    <location>
        <begin position="111"/>
        <end position="159"/>
    </location>
</feature>
<sequence length="159" mass="18263">MAVVDKEGARSAQELRENSKRKKQSDLESDSVASCISAAEDSTAQSHTKKRKFMENVTQQSSPQPPLQITTTAYPTFNEGEWIEKFKKAIRNDKKSRDDTMQHSNSVLLGLLNLTNEMERTKKEIEQQKNELEQKKNVLEQQKNKLEENTKALDDYLCD</sequence>
<dbReference type="Proteomes" id="UP000816034">
    <property type="component" value="Unassembled WGS sequence"/>
</dbReference>
<dbReference type="AlphaFoldDB" id="A0AA88KKB8"/>
<dbReference type="EMBL" id="PYSW02000022">
    <property type="protein sequence ID" value="KAG2382803.1"/>
    <property type="molecule type" value="Genomic_DNA"/>
</dbReference>
<keyword evidence="1" id="KW-0175">Coiled coil</keyword>
<gene>
    <name evidence="3" type="ORF">C9374_004770</name>
</gene>
<feature type="compositionally biased region" description="Basic and acidic residues" evidence="2">
    <location>
        <begin position="1"/>
        <end position="18"/>
    </location>
</feature>
<protein>
    <submittedName>
        <fullName evidence="3">Uncharacterized protein</fullName>
    </submittedName>
</protein>
<dbReference type="RefSeq" id="XP_044548482.1">
    <property type="nucleotide sequence ID" value="XM_044694446.1"/>
</dbReference>
<evidence type="ECO:0000313" key="4">
    <source>
        <dbReference type="Proteomes" id="UP000816034"/>
    </source>
</evidence>
<accession>A0AA88KKB8</accession>
<feature type="compositionally biased region" description="Polar residues" evidence="2">
    <location>
        <begin position="56"/>
        <end position="73"/>
    </location>
</feature>
<name>A0AA88KKB8_NAELO</name>
<evidence type="ECO:0000313" key="3">
    <source>
        <dbReference type="EMBL" id="KAG2382803.1"/>
    </source>
</evidence>
<keyword evidence="4" id="KW-1185">Reference proteome</keyword>
<reference evidence="3 4" key="1">
    <citation type="journal article" date="2018" name="BMC Genomics">
        <title>The genome of Naegleria lovaniensis, the basis for a comparative approach to unravel pathogenicity factors of the human pathogenic amoeba N. fowleri.</title>
        <authorList>
            <person name="Liechti N."/>
            <person name="Schurch N."/>
            <person name="Bruggmann R."/>
            <person name="Wittwer M."/>
        </authorList>
    </citation>
    <scope>NUCLEOTIDE SEQUENCE [LARGE SCALE GENOMIC DNA]</scope>
    <source>
        <strain evidence="3 4">ATCC 30569</strain>
    </source>
</reference>
<dbReference type="GeneID" id="68097225"/>
<organism evidence="3 4">
    <name type="scientific">Naegleria lovaniensis</name>
    <name type="common">Amoeba</name>
    <dbReference type="NCBI Taxonomy" id="51637"/>
    <lineage>
        <taxon>Eukaryota</taxon>
        <taxon>Discoba</taxon>
        <taxon>Heterolobosea</taxon>
        <taxon>Tetramitia</taxon>
        <taxon>Eutetramitia</taxon>
        <taxon>Vahlkampfiidae</taxon>
        <taxon>Naegleria</taxon>
    </lineage>
</organism>
<proteinExistence type="predicted"/>